<dbReference type="PANTHER" id="PTHR10491">
    <property type="entry name" value="DTDP-4-DEHYDRORHAMNOSE REDUCTASE"/>
    <property type="match status" value="1"/>
</dbReference>
<feature type="domain" description="RmlD-like substrate binding" evidence="7">
    <location>
        <begin position="1"/>
        <end position="300"/>
    </location>
</feature>
<keyword evidence="6 8" id="KW-0560">Oxidoreductase</keyword>
<comment type="similarity">
    <text evidence="2 6">Belongs to the dTDP-4-dehydrorhamnose reductase family.</text>
</comment>
<gene>
    <name evidence="8" type="primary">rfbD</name>
    <name evidence="8" type="ORF">GSF12_06310</name>
</gene>
<evidence type="ECO:0000313" key="8">
    <source>
        <dbReference type="EMBL" id="QHG09540.1"/>
    </source>
</evidence>
<dbReference type="Pfam" id="PF04321">
    <property type="entry name" value="RmlD_sub_bind"/>
    <property type="match status" value="1"/>
</dbReference>
<protein>
    <recommendedName>
        <fullName evidence="4 6">dTDP-4-dehydrorhamnose reductase</fullName>
        <ecNumber evidence="3 6">1.1.1.133</ecNumber>
    </recommendedName>
</protein>
<dbReference type="GO" id="GO:0019305">
    <property type="term" value="P:dTDP-rhamnose biosynthetic process"/>
    <property type="evidence" value="ECO:0007669"/>
    <property type="project" value="UniProtKB-UniPathway"/>
</dbReference>
<reference evidence="8" key="1">
    <citation type="journal article" date="2020" name="Microbiol. Resour. Announc.">
        <title>Complete Genome Sequence of Moraxella osloensis Strain YV1, Isolated from an Australian Wastewater Treatment Plant.</title>
        <authorList>
            <person name="Batinovic S."/>
            <person name="Rice D.T.F."/>
            <person name="Seviour R.J."/>
            <person name="Petrovski S."/>
        </authorList>
    </citation>
    <scope>NUCLEOTIDE SEQUENCE</scope>
    <source>
        <strain evidence="8">YV1</strain>
    </source>
</reference>
<dbReference type="PANTHER" id="PTHR10491:SF4">
    <property type="entry name" value="METHIONINE ADENOSYLTRANSFERASE 2 SUBUNIT BETA"/>
    <property type="match status" value="1"/>
</dbReference>
<evidence type="ECO:0000256" key="2">
    <source>
        <dbReference type="ARBA" id="ARBA00010944"/>
    </source>
</evidence>
<evidence type="ECO:0000256" key="1">
    <source>
        <dbReference type="ARBA" id="ARBA00004781"/>
    </source>
</evidence>
<dbReference type="EMBL" id="CP047226">
    <property type="protein sequence ID" value="QHG09540.1"/>
    <property type="molecule type" value="Genomic_DNA"/>
</dbReference>
<comment type="cofactor">
    <cofactor evidence="6">
        <name>Mg(2+)</name>
        <dbReference type="ChEBI" id="CHEBI:18420"/>
    </cofactor>
    <text evidence="6">Binds 1 Mg(2+) ion per monomer.</text>
</comment>
<organism evidence="8">
    <name type="scientific">Faucicola osloensis</name>
    <name type="common">Moraxella osloensis</name>
    <dbReference type="NCBI Taxonomy" id="34062"/>
    <lineage>
        <taxon>Bacteria</taxon>
        <taxon>Pseudomonadati</taxon>
        <taxon>Pseudomonadota</taxon>
        <taxon>Gammaproteobacteria</taxon>
        <taxon>Moraxellales</taxon>
        <taxon>Moraxellaceae</taxon>
        <taxon>Faucicola</taxon>
    </lineage>
</organism>
<dbReference type="InterPro" id="IPR005913">
    <property type="entry name" value="dTDP_dehydrorham_reduct"/>
</dbReference>
<sequence>MKILLLGKNGQVGWELQRALQPLGEMIALDRHTNDQGDCGDVSNFEQINQTIIRIQPNIVINAAAYTAVDKAESEQLQNDLINHLAVKNLAEQCKDINALLVHYSTDYVFDGTGDAPWQEDNSTAPVNSYGQAKRDGEIAIEKTGVKFLNFRTSWVYASRGKNFIKTMLGLAATKEHLTIINDQHGVPTSAELIADVTAQALRYYLLKDESAKASLWGHYHLVPTGVTTWYDYAELIFNLAEQQGEKLMIQHVEPILTSNYPTPAKRPLNSRLNNEKIQLNFELQLPDWKQGVAYTVAELLNKE</sequence>
<dbReference type="GO" id="GO:0008831">
    <property type="term" value="F:dTDP-4-dehydrorhamnose reductase activity"/>
    <property type="evidence" value="ECO:0007669"/>
    <property type="project" value="UniProtKB-EC"/>
</dbReference>
<comment type="catalytic activity">
    <reaction evidence="5 6">
        <text>dTDP-beta-L-rhamnose + NADP(+) = dTDP-4-dehydro-beta-L-rhamnose + NADPH + H(+)</text>
        <dbReference type="Rhea" id="RHEA:21796"/>
        <dbReference type="ChEBI" id="CHEBI:15378"/>
        <dbReference type="ChEBI" id="CHEBI:57510"/>
        <dbReference type="ChEBI" id="CHEBI:57783"/>
        <dbReference type="ChEBI" id="CHEBI:58349"/>
        <dbReference type="ChEBI" id="CHEBI:62830"/>
        <dbReference type="EC" id="1.1.1.133"/>
    </reaction>
</comment>
<comment type="pathway">
    <text evidence="1 6">Carbohydrate biosynthesis; dTDP-L-rhamnose biosynthesis.</text>
</comment>
<dbReference type="UniPathway" id="UPA00124"/>
<dbReference type="InterPro" id="IPR036291">
    <property type="entry name" value="NAD(P)-bd_dom_sf"/>
</dbReference>
<dbReference type="InterPro" id="IPR029903">
    <property type="entry name" value="RmlD-like-bd"/>
</dbReference>
<evidence type="ECO:0000256" key="6">
    <source>
        <dbReference type="RuleBase" id="RU364082"/>
    </source>
</evidence>
<dbReference type="EC" id="1.1.1.133" evidence="3 6"/>
<dbReference type="SUPFAM" id="SSF51735">
    <property type="entry name" value="NAD(P)-binding Rossmann-fold domains"/>
    <property type="match status" value="1"/>
</dbReference>
<keyword evidence="6" id="KW-0521">NADP</keyword>
<dbReference type="AlphaFoldDB" id="A0A6P1KFB7"/>
<accession>A0A6P1KFB7</accession>
<evidence type="ECO:0000256" key="5">
    <source>
        <dbReference type="ARBA" id="ARBA00048200"/>
    </source>
</evidence>
<dbReference type="Gene3D" id="3.40.50.720">
    <property type="entry name" value="NAD(P)-binding Rossmann-like Domain"/>
    <property type="match status" value="1"/>
</dbReference>
<evidence type="ECO:0000259" key="7">
    <source>
        <dbReference type="Pfam" id="PF04321"/>
    </source>
</evidence>
<evidence type="ECO:0000256" key="4">
    <source>
        <dbReference type="ARBA" id="ARBA00017099"/>
    </source>
</evidence>
<dbReference type="CDD" id="cd05254">
    <property type="entry name" value="dTDP_HR_like_SDR_e"/>
    <property type="match status" value="1"/>
</dbReference>
<comment type="function">
    <text evidence="6">Catalyzes the reduction of dTDP-6-deoxy-L-lyxo-4-hexulose to yield dTDP-L-rhamnose.</text>
</comment>
<dbReference type="GO" id="GO:0009243">
    <property type="term" value="P:O antigen biosynthetic process"/>
    <property type="evidence" value="ECO:0007669"/>
    <property type="project" value="UniProtKB-UniPathway"/>
</dbReference>
<dbReference type="NCBIfam" id="TIGR01214">
    <property type="entry name" value="rmlD"/>
    <property type="match status" value="1"/>
</dbReference>
<dbReference type="UniPathway" id="UPA00281"/>
<evidence type="ECO:0000256" key="3">
    <source>
        <dbReference type="ARBA" id="ARBA00012929"/>
    </source>
</evidence>
<dbReference type="GO" id="GO:0005829">
    <property type="term" value="C:cytosol"/>
    <property type="evidence" value="ECO:0007669"/>
    <property type="project" value="TreeGrafter"/>
</dbReference>
<name>A0A6P1KFB7_FAUOS</name>
<proteinExistence type="inferred from homology"/>
<dbReference type="Gene3D" id="3.90.25.10">
    <property type="entry name" value="UDP-galactose 4-epimerase, domain 1"/>
    <property type="match status" value="1"/>
</dbReference>
<dbReference type="NCBIfam" id="NF007440">
    <property type="entry name" value="PRK09987.1"/>
    <property type="match status" value="1"/>
</dbReference>